<keyword evidence="6" id="KW-1185">Reference proteome</keyword>
<dbReference type="PANTHER" id="PTHR43132">
    <property type="entry name" value="ARSENICAL RESISTANCE OPERON REPRESSOR ARSR-RELATED"/>
    <property type="match status" value="1"/>
</dbReference>
<evidence type="ECO:0000313" key="6">
    <source>
        <dbReference type="Proteomes" id="UP000014155"/>
    </source>
</evidence>
<organism evidence="5 6">
    <name type="scientific">Ruminiclostridium cellobioparum subsp. termitidis CT1112</name>
    <dbReference type="NCBI Taxonomy" id="1195236"/>
    <lineage>
        <taxon>Bacteria</taxon>
        <taxon>Bacillati</taxon>
        <taxon>Bacillota</taxon>
        <taxon>Clostridia</taxon>
        <taxon>Eubacteriales</taxon>
        <taxon>Oscillospiraceae</taxon>
        <taxon>Ruminiclostridium</taxon>
    </lineage>
</organism>
<dbReference type="InterPro" id="IPR036388">
    <property type="entry name" value="WH-like_DNA-bd_sf"/>
</dbReference>
<dbReference type="InterPro" id="IPR051011">
    <property type="entry name" value="Metal_resp_trans_reg"/>
</dbReference>
<keyword evidence="2" id="KW-0238">DNA-binding</keyword>
<gene>
    <name evidence="5" type="ORF">CTER_4587</name>
</gene>
<dbReference type="eggNOG" id="COG0640">
    <property type="taxonomic scope" value="Bacteria"/>
</dbReference>
<feature type="domain" description="HTH arsR-type" evidence="4">
    <location>
        <begin position="9"/>
        <end position="106"/>
    </location>
</feature>
<evidence type="ECO:0000256" key="3">
    <source>
        <dbReference type="ARBA" id="ARBA00023163"/>
    </source>
</evidence>
<reference evidence="5 6" key="1">
    <citation type="journal article" date="2013" name="Genome Announc.">
        <title>Draft Genome Sequence of the Cellulolytic, Mesophilic, Anaerobic Bacterium Clostridium termitidis Strain CT1112 (DSM 5398).</title>
        <authorList>
            <person name="Lal S."/>
            <person name="Ramachandran U."/>
            <person name="Zhang X."/>
            <person name="Munir R."/>
            <person name="Sparling R."/>
            <person name="Levin D.B."/>
        </authorList>
    </citation>
    <scope>NUCLEOTIDE SEQUENCE [LARGE SCALE GENOMIC DNA]</scope>
    <source>
        <strain evidence="5 6">CT1112</strain>
    </source>
</reference>
<comment type="caution">
    <text evidence="5">The sequence shown here is derived from an EMBL/GenBank/DDBJ whole genome shotgun (WGS) entry which is preliminary data.</text>
</comment>
<dbReference type="SMART" id="SM00418">
    <property type="entry name" value="HTH_ARSR"/>
    <property type="match status" value="1"/>
</dbReference>
<dbReference type="RefSeq" id="WP_004629667.1">
    <property type="nucleotide sequence ID" value="NZ_AORV01000065.1"/>
</dbReference>
<keyword evidence="1" id="KW-0805">Transcription regulation</keyword>
<dbReference type="PATRIC" id="fig|1195236.3.peg.4769"/>
<evidence type="ECO:0000256" key="1">
    <source>
        <dbReference type="ARBA" id="ARBA00023015"/>
    </source>
</evidence>
<dbReference type="PROSITE" id="PS50987">
    <property type="entry name" value="HTH_ARSR_2"/>
    <property type="match status" value="1"/>
</dbReference>
<dbReference type="Gene3D" id="1.10.10.10">
    <property type="entry name" value="Winged helix-like DNA-binding domain superfamily/Winged helix DNA-binding domain"/>
    <property type="match status" value="1"/>
</dbReference>
<dbReference type="Proteomes" id="UP000014155">
    <property type="component" value="Unassembled WGS sequence"/>
</dbReference>
<dbReference type="AlphaFoldDB" id="S0FLY8"/>
<evidence type="ECO:0000313" key="5">
    <source>
        <dbReference type="EMBL" id="EMS69488.1"/>
    </source>
</evidence>
<protein>
    <submittedName>
        <fullName evidence="5">Putative transcriptional regulator</fullName>
    </submittedName>
</protein>
<dbReference type="GO" id="GO:0003700">
    <property type="term" value="F:DNA-binding transcription factor activity"/>
    <property type="evidence" value="ECO:0007669"/>
    <property type="project" value="InterPro"/>
</dbReference>
<proteinExistence type="predicted"/>
<dbReference type="EMBL" id="AORV01000065">
    <property type="protein sequence ID" value="EMS69488.1"/>
    <property type="molecule type" value="Genomic_DNA"/>
</dbReference>
<dbReference type="InterPro" id="IPR011991">
    <property type="entry name" value="ArsR-like_HTH"/>
</dbReference>
<dbReference type="GO" id="GO:0003677">
    <property type="term" value="F:DNA binding"/>
    <property type="evidence" value="ECO:0007669"/>
    <property type="project" value="UniProtKB-KW"/>
</dbReference>
<dbReference type="InterPro" id="IPR036390">
    <property type="entry name" value="WH_DNA-bd_sf"/>
</dbReference>
<evidence type="ECO:0000256" key="2">
    <source>
        <dbReference type="ARBA" id="ARBA00023125"/>
    </source>
</evidence>
<evidence type="ECO:0000259" key="4">
    <source>
        <dbReference type="PROSITE" id="PS50987"/>
    </source>
</evidence>
<accession>S0FLY8</accession>
<name>S0FLY8_RUMCE</name>
<dbReference type="PRINTS" id="PR00778">
    <property type="entry name" value="HTHARSR"/>
</dbReference>
<dbReference type="STRING" id="1195236.CTER_4587"/>
<dbReference type="SUPFAM" id="SSF46785">
    <property type="entry name" value="Winged helix' DNA-binding domain"/>
    <property type="match status" value="1"/>
</dbReference>
<dbReference type="Pfam" id="PF01022">
    <property type="entry name" value="HTH_5"/>
    <property type="match status" value="1"/>
</dbReference>
<dbReference type="CDD" id="cd00090">
    <property type="entry name" value="HTH_ARSR"/>
    <property type="match status" value="1"/>
</dbReference>
<dbReference type="InterPro" id="IPR001845">
    <property type="entry name" value="HTH_ArsR_DNA-bd_dom"/>
</dbReference>
<keyword evidence="3" id="KW-0804">Transcription</keyword>
<sequence>MDFDKQIDFIKADFKKSRRLLLAIGDETRQSIIITLMSAGCDGMRVGEITAKTHLSRPAVSHHLKILLEAGLVDVWHEGTMNFYTGNFGKEFQHLCNLVYHIEEFRTAVTETFGSDTCYSVK</sequence>
<dbReference type="PANTHER" id="PTHR43132:SF6">
    <property type="entry name" value="HTH-TYPE TRANSCRIPTIONAL REPRESSOR CZRA"/>
    <property type="match status" value="1"/>
</dbReference>